<dbReference type="InterPro" id="IPR011990">
    <property type="entry name" value="TPR-like_helical_dom_sf"/>
</dbReference>
<dbReference type="PANTHER" id="PTHR45181">
    <property type="entry name" value="HEAT SHOCK PROTEIN DNAJ WITH TETRATRICOPEPTIDE REPEAT-CONTAINING PROTEIN"/>
    <property type="match status" value="1"/>
</dbReference>
<dbReference type="Proteomes" id="UP001164929">
    <property type="component" value="Chromosome 9"/>
</dbReference>
<dbReference type="SMART" id="SM00028">
    <property type="entry name" value="TPR"/>
    <property type="match status" value="4"/>
</dbReference>
<organism evidence="4 5">
    <name type="scientific">Populus alba x Populus x berolinensis</name>
    <dbReference type="NCBI Taxonomy" id="444605"/>
    <lineage>
        <taxon>Eukaryota</taxon>
        <taxon>Viridiplantae</taxon>
        <taxon>Streptophyta</taxon>
        <taxon>Embryophyta</taxon>
        <taxon>Tracheophyta</taxon>
        <taxon>Spermatophyta</taxon>
        <taxon>Magnoliopsida</taxon>
        <taxon>eudicotyledons</taxon>
        <taxon>Gunneridae</taxon>
        <taxon>Pentapetalae</taxon>
        <taxon>rosids</taxon>
        <taxon>fabids</taxon>
        <taxon>Malpighiales</taxon>
        <taxon>Salicaceae</taxon>
        <taxon>Saliceae</taxon>
        <taxon>Populus</taxon>
    </lineage>
</organism>
<dbReference type="PROSITE" id="PS00636">
    <property type="entry name" value="DNAJ_1"/>
    <property type="match status" value="1"/>
</dbReference>
<dbReference type="Gene3D" id="1.25.40.10">
    <property type="entry name" value="Tetratricopeptide repeat domain"/>
    <property type="match status" value="2"/>
</dbReference>
<dbReference type="SMART" id="SM00271">
    <property type="entry name" value="DnaJ"/>
    <property type="match status" value="1"/>
</dbReference>
<dbReference type="PANTHER" id="PTHR45181:SF4">
    <property type="entry name" value="HEAT SHOCK PROTEIN DNAJ WITH TETRATRICOPEPTIDE REPEAT-CONTAINING PROTEIN"/>
    <property type="match status" value="1"/>
</dbReference>
<keyword evidence="1" id="KW-0802">TPR repeat</keyword>
<evidence type="ECO:0000256" key="1">
    <source>
        <dbReference type="PROSITE-ProRule" id="PRU00339"/>
    </source>
</evidence>
<feature type="compositionally biased region" description="Basic and acidic residues" evidence="2">
    <location>
        <begin position="418"/>
        <end position="431"/>
    </location>
</feature>
<feature type="compositionally biased region" description="Polar residues" evidence="2">
    <location>
        <begin position="434"/>
        <end position="449"/>
    </location>
</feature>
<proteinExistence type="predicted"/>
<feature type="region of interest" description="Disordered" evidence="2">
    <location>
        <begin position="418"/>
        <end position="449"/>
    </location>
</feature>
<dbReference type="AlphaFoldDB" id="A0AAD6QA85"/>
<accession>A0AAD6QA85</accession>
<evidence type="ECO:0000256" key="2">
    <source>
        <dbReference type="SAM" id="MobiDB-lite"/>
    </source>
</evidence>
<dbReference type="Pfam" id="PF13181">
    <property type="entry name" value="TPR_8"/>
    <property type="match status" value="1"/>
</dbReference>
<comment type="caution">
    <text evidence="4">The sequence shown here is derived from an EMBL/GenBank/DDBJ whole genome shotgun (WGS) entry which is preliminary data.</text>
</comment>
<dbReference type="EMBL" id="JAQIZT010000009">
    <property type="protein sequence ID" value="KAJ6984667.1"/>
    <property type="molecule type" value="Genomic_DNA"/>
</dbReference>
<name>A0AAD6QA85_9ROSI</name>
<reference evidence="4" key="1">
    <citation type="journal article" date="2023" name="Mol. Ecol. Resour.">
        <title>Chromosome-level genome assembly of a triploid poplar Populus alba 'Berolinensis'.</title>
        <authorList>
            <person name="Chen S."/>
            <person name="Yu Y."/>
            <person name="Wang X."/>
            <person name="Wang S."/>
            <person name="Zhang T."/>
            <person name="Zhou Y."/>
            <person name="He R."/>
            <person name="Meng N."/>
            <person name="Wang Y."/>
            <person name="Liu W."/>
            <person name="Liu Z."/>
            <person name="Liu J."/>
            <person name="Guo Q."/>
            <person name="Huang H."/>
            <person name="Sederoff R.R."/>
            <person name="Wang G."/>
            <person name="Qu G."/>
            <person name="Chen S."/>
        </authorList>
    </citation>
    <scope>NUCLEOTIDE SEQUENCE</scope>
    <source>
        <strain evidence="4">SC-2020</strain>
    </source>
</reference>
<sequence>MAAAIDPNFLRVQVRAANCYLALGEVEDAVQYFKRCLQLGIDVCVDQKAAVEASDGLQKAQKVSECMQHAALLLKRGAPNDAESALQLRKYEELIQLCEQTFDSAKKNSPPLHADYHVENLGPELAKDTSFMIWRCRFIFKSYFHLGRLEEAIVSLEKQEELTSIARSSLSRNDIETQESLVPLAATVQELLRHKAAGNEAFQAGKHSEAIEHYSAALSRNIESRPFAAICFCNRAAAYKALGQITDAIADCSLAIALDGNYLKAISRRATLYEMIRDYGQAANDLQRVVAILIKQAEEKTKHFGHSDRTTNLANDLRQARLRLSTIEEEARKEIPLNMYLILGIEPSASASEVKKAYRKAALRHHPDKAGQSLARSDYVDDGLWKEIGEEVHKDADRLFKMIGEAYAMLSDPAKRSQYDLEEAMRNDPKKRSGSSTYRNTYRSSELSI</sequence>
<evidence type="ECO:0000259" key="3">
    <source>
        <dbReference type="PROSITE" id="PS50076"/>
    </source>
</evidence>
<protein>
    <recommendedName>
        <fullName evidence="3">J domain-containing protein</fullName>
    </recommendedName>
</protein>
<dbReference type="Gene3D" id="1.10.287.110">
    <property type="entry name" value="DnaJ domain"/>
    <property type="match status" value="1"/>
</dbReference>
<feature type="domain" description="J" evidence="3">
    <location>
        <begin position="338"/>
        <end position="423"/>
    </location>
</feature>
<feature type="repeat" description="TPR" evidence="1">
    <location>
        <begin position="10"/>
        <end position="43"/>
    </location>
</feature>
<dbReference type="InterPro" id="IPR001623">
    <property type="entry name" value="DnaJ_domain"/>
</dbReference>
<dbReference type="PROSITE" id="PS50005">
    <property type="entry name" value="TPR"/>
    <property type="match status" value="1"/>
</dbReference>
<dbReference type="PRINTS" id="PR00625">
    <property type="entry name" value="JDOMAIN"/>
</dbReference>
<dbReference type="SUPFAM" id="SSF46565">
    <property type="entry name" value="Chaperone J-domain"/>
    <property type="match status" value="1"/>
</dbReference>
<dbReference type="InterPro" id="IPR019734">
    <property type="entry name" value="TPR_rpt"/>
</dbReference>
<dbReference type="InterPro" id="IPR018253">
    <property type="entry name" value="DnaJ_domain_CS"/>
</dbReference>
<dbReference type="InterPro" id="IPR036869">
    <property type="entry name" value="J_dom_sf"/>
</dbReference>
<evidence type="ECO:0000313" key="5">
    <source>
        <dbReference type="Proteomes" id="UP001164929"/>
    </source>
</evidence>
<dbReference type="Pfam" id="PF00226">
    <property type="entry name" value="DnaJ"/>
    <property type="match status" value="1"/>
</dbReference>
<dbReference type="CDD" id="cd06257">
    <property type="entry name" value="DnaJ"/>
    <property type="match status" value="1"/>
</dbReference>
<keyword evidence="5" id="KW-1185">Reference proteome</keyword>
<dbReference type="PROSITE" id="PS50076">
    <property type="entry name" value="DNAJ_2"/>
    <property type="match status" value="1"/>
</dbReference>
<evidence type="ECO:0000313" key="4">
    <source>
        <dbReference type="EMBL" id="KAJ6984667.1"/>
    </source>
</evidence>
<dbReference type="SUPFAM" id="SSF48452">
    <property type="entry name" value="TPR-like"/>
    <property type="match status" value="2"/>
</dbReference>
<gene>
    <name evidence="4" type="ORF">NC653_022843</name>
</gene>